<dbReference type="eggNOG" id="ENOG5030Z9V">
    <property type="taxonomic scope" value="Bacteria"/>
</dbReference>
<feature type="transmembrane region" description="Helical" evidence="1">
    <location>
        <begin position="220"/>
        <end position="240"/>
    </location>
</feature>
<accession>A0A0A2MJM8</accession>
<protein>
    <submittedName>
        <fullName evidence="2">Uncharacterized protein</fullName>
    </submittedName>
</protein>
<feature type="transmembrane region" description="Helical" evidence="1">
    <location>
        <begin position="193"/>
        <end position="213"/>
    </location>
</feature>
<feature type="transmembrane region" description="Helical" evidence="1">
    <location>
        <begin position="139"/>
        <end position="158"/>
    </location>
</feature>
<feature type="transmembrane region" description="Helical" evidence="1">
    <location>
        <begin position="105"/>
        <end position="127"/>
    </location>
</feature>
<evidence type="ECO:0000313" key="3">
    <source>
        <dbReference type="Proteomes" id="UP000030152"/>
    </source>
</evidence>
<organism evidence="2 3">
    <name type="scientific">Flavobacterium rivuli WB 3.3-2 = DSM 21788</name>
    <dbReference type="NCBI Taxonomy" id="1121895"/>
    <lineage>
        <taxon>Bacteria</taxon>
        <taxon>Pseudomonadati</taxon>
        <taxon>Bacteroidota</taxon>
        <taxon>Flavobacteriia</taxon>
        <taxon>Flavobacteriales</taxon>
        <taxon>Flavobacteriaceae</taxon>
        <taxon>Flavobacterium</taxon>
    </lineage>
</organism>
<name>A0A0A2MJM8_9FLAO</name>
<evidence type="ECO:0000313" key="2">
    <source>
        <dbReference type="EMBL" id="KGO88530.1"/>
    </source>
</evidence>
<feature type="transmembrane region" description="Helical" evidence="1">
    <location>
        <begin position="12"/>
        <end position="30"/>
    </location>
</feature>
<dbReference type="RefSeq" id="WP_020211543.1">
    <property type="nucleotide sequence ID" value="NZ_JRLX01000001.1"/>
</dbReference>
<dbReference type="Proteomes" id="UP000030152">
    <property type="component" value="Unassembled WGS sequence"/>
</dbReference>
<proteinExistence type="predicted"/>
<sequence length="246" mass="28178">MKFLPLKVHPRLFAMLALSFVIATIVGTVSHELGHYIVYKCYGNSPKLHYDSVSYGDIKEKDQQFLDSTYKVNHAKIVAKESSPEKESFLKQRYSIFKNLESERLAMILGGPVQTLLTGSIGILWLWYNRKRILLKNELAVKEWFMVIVAFFWSRAIVNELICIYDYLLNGRIPRGGDEAKISLHFRLPVNSINMVTAIIGTFLLLWVTFYIVPNQQRFTFILSGIAGSALGVMIWFLWIGPVVLP</sequence>
<dbReference type="STRING" id="1121895.GCA_000378485_00421"/>
<reference evidence="2 3" key="1">
    <citation type="submission" date="2013-09" db="EMBL/GenBank/DDBJ databases">
        <authorList>
            <person name="Zeng Z."/>
            <person name="Chen C."/>
        </authorList>
    </citation>
    <scope>NUCLEOTIDE SEQUENCE [LARGE SCALE GENOMIC DNA]</scope>
    <source>
        <strain evidence="2 3">WB 3.3-2</strain>
    </source>
</reference>
<keyword evidence="1" id="KW-1133">Transmembrane helix</keyword>
<keyword evidence="1" id="KW-0812">Transmembrane</keyword>
<comment type="caution">
    <text evidence="2">The sequence shown here is derived from an EMBL/GenBank/DDBJ whole genome shotgun (WGS) entry which is preliminary data.</text>
</comment>
<keyword evidence="1" id="KW-0472">Membrane</keyword>
<evidence type="ECO:0000256" key="1">
    <source>
        <dbReference type="SAM" id="Phobius"/>
    </source>
</evidence>
<dbReference type="AlphaFoldDB" id="A0A0A2MJM8"/>
<dbReference type="OrthoDB" id="1252259at2"/>
<gene>
    <name evidence="2" type="ORF">Q765_01075</name>
</gene>
<keyword evidence="3" id="KW-1185">Reference proteome</keyword>
<dbReference type="EMBL" id="JRLX01000001">
    <property type="protein sequence ID" value="KGO88530.1"/>
    <property type="molecule type" value="Genomic_DNA"/>
</dbReference>